<evidence type="ECO:0000256" key="2">
    <source>
        <dbReference type="PIRNR" id="PIRNR006429"/>
    </source>
</evidence>
<sequence length="578" mass="63177">MHEHLQSSSSSTIKPAHQRRRRIDGTLALEPSELNARILFFICMTGLFGGLSLWSQIWPPAAWGFLGALSILALGLYDIFQKRKTVLRLYPVIGHLRYFFESIRPEIQQYFVESDLNGVPISREFRALVYQRAKKQRDTRPFGTLFDVYKTGYEWVNHSIAPTTITNHNPRIRFGGPHCSQPYDAALLNISAMSYGALSKNAILALNKGAKLGQFAHNTGEGGISQYHLEHGGDLIWQIGTGYFGCRTQDGQFDAKLFARRAAGDAVKMIEIKLSQGAKPGHGGILPAVKLTPEIAEIRNVPMGKDVISPAGHSAFKTPLELLSFIDKLRTLSGGKPIGFKLCIGRKSEFLAICKAMVATGITPDFITIDGSEGGTGAAPIEMTNSVGTPLREGLLFAHNALVGIGMRKNIRLVASGKAISAFHMIRLLALGADTVNSARAMMMALGCIQARSCHNDKCPTGIATQKASRFNALDVDLKAERVANYQTANIKNLLEIVAGAGLNHPADIKPHHLCHRISSSETKTFSELYDYLPENALLSEATMPASWQAQWDLAAADSWQAIGRKETTNNIAYAMGF</sequence>
<dbReference type="GO" id="GO:0015930">
    <property type="term" value="F:glutamate synthase activity"/>
    <property type="evidence" value="ECO:0007669"/>
    <property type="project" value="InterPro"/>
</dbReference>
<dbReference type="SUPFAM" id="SSF51395">
    <property type="entry name" value="FMN-linked oxidoreductases"/>
    <property type="match status" value="1"/>
</dbReference>
<dbReference type="InterPro" id="IPR027283">
    <property type="entry name" value="YerD"/>
</dbReference>
<dbReference type="GO" id="GO:0006537">
    <property type="term" value="P:glutamate biosynthetic process"/>
    <property type="evidence" value="ECO:0007669"/>
    <property type="project" value="InterPro"/>
</dbReference>
<proteinExistence type="inferred from homology"/>
<dbReference type="PIRSF" id="PIRSF500060">
    <property type="entry name" value="UCP500060"/>
    <property type="match status" value="1"/>
</dbReference>
<dbReference type="Pfam" id="PF01645">
    <property type="entry name" value="Glu_synthase"/>
    <property type="match status" value="1"/>
</dbReference>
<evidence type="ECO:0000313" key="6">
    <source>
        <dbReference type="Proteomes" id="UP000282211"/>
    </source>
</evidence>
<accession>A0A420WJF4</accession>
<dbReference type="AlphaFoldDB" id="A0A420WJF4"/>
<dbReference type="CDD" id="cd02808">
    <property type="entry name" value="GltS_FMN"/>
    <property type="match status" value="1"/>
</dbReference>
<evidence type="ECO:0000256" key="3">
    <source>
        <dbReference type="SAM" id="Phobius"/>
    </source>
</evidence>
<feature type="transmembrane region" description="Helical" evidence="3">
    <location>
        <begin position="38"/>
        <end position="55"/>
    </location>
</feature>
<organism evidence="5 6">
    <name type="scientific">Litorimonas taeanensis</name>
    <dbReference type="NCBI Taxonomy" id="568099"/>
    <lineage>
        <taxon>Bacteria</taxon>
        <taxon>Pseudomonadati</taxon>
        <taxon>Pseudomonadota</taxon>
        <taxon>Alphaproteobacteria</taxon>
        <taxon>Maricaulales</taxon>
        <taxon>Robiginitomaculaceae</taxon>
    </lineage>
</organism>
<feature type="transmembrane region" description="Helical" evidence="3">
    <location>
        <begin position="61"/>
        <end position="80"/>
    </location>
</feature>
<keyword evidence="3" id="KW-0812">Transmembrane</keyword>
<dbReference type="Gene3D" id="3.20.20.70">
    <property type="entry name" value="Aldolase class I"/>
    <property type="match status" value="1"/>
</dbReference>
<dbReference type="PANTHER" id="PTHR43819:SF1">
    <property type="entry name" value="ARCHAEAL-TYPE GLUTAMATE SYNTHASE [NADPH]"/>
    <property type="match status" value="1"/>
</dbReference>
<comment type="similarity">
    <text evidence="1 2">Belongs to the glutamate synthase family.</text>
</comment>
<dbReference type="EMBL" id="RBII01000001">
    <property type="protein sequence ID" value="RKQ71045.1"/>
    <property type="molecule type" value="Genomic_DNA"/>
</dbReference>
<name>A0A420WJF4_9PROT</name>
<gene>
    <name evidence="5" type="ORF">DES40_0353</name>
</gene>
<comment type="caution">
    <text evidence="5">The sequence shown here is derived from an EMBL/GenBank/DDBJ whole genome shotgun (WGS) entry which is preliminary data.</text>
</comment>
<dbReference type="PIRSF" id="PIRSF006429">
    <property type="entry name" value="GOGAT_lg_2"/>
    <property type="match status" value="1"/>
</dbReference>
<keyword evidence="6" id="KW-1185">Reference proteome</keyword>
<evidence type="ECO:0000313" key="5">
    <source>
        <dbReference type="EMBL" id="RKQ71045.1"/>
    </source>
</evidence>
<dbReference type="PANTHER" id="PTHR43819">
    <property type="entry name" value="ARCHAEAL-TYPE GLUTAMATE SYNTHASE [NADPH]"/>
    <property type="match status" value="1"/>
</dbReference>
<dbReference type="InterPro" id="IPR013785">
    <property type="entry name" value="Aldolase_TIM"/>
</dbReference>
<protein>
    <submittedName>
        <fullName evidence="5">Glutamate synthase domain-containing protein 2</fullName>
    </submittedName>
</protein>
<keyword evidence="3" id="KW-0472">Membrane</keyword>
<dbReference type="Proteomes" id="UP000282211">
    <property type="component" value="Unassembled WGS sequence"/>
</dbReference>
<keyword evidence="3" id="KW-1133">Transmembrane helix</keyword>
<dbReference type="InterPro" id="IPR002932">
    <property type="entry name" value="Glu_synthdom"/>
</dbReference>
<dbReference type="InParanoid" id="A0A420WJF4"/>
<feature type="domain" description="Glutamate synthase" evidence="4">
    <location>
        <begin position="188"/>
        <end position="503"/>
    </location>
</feature>
<evidence type="ECO:0000256" key="1">
    <source>
        <dbReference type="ARBA" id="ARBA00009716"/>
    </source>
</evidence>
<reference evidence="5 6" key="1">
    <citation type="submission" date="2018-10" db="EMBL/GenBank/DDBJ databases">
        <title>Genomic Encyclopedia of Type Strains, Phase IV (KMG-IV): sequencing the most valuable type-strain genomes for metagenomic binning, comparative biology and taxonomic classification.</title>
        <authorList>
            <person name="Goeker M."/>
        </authorList>
    </citation>
    <scope>NUCLEOTIDE SEQUENCE [LARGE SCALE GENOMIC DNA]</scope>
    <source>
        <strain evidence="5 6">DSM 22008</strain>
    </source>
</reference>
<evidence type="ECO:0000259" key="4">
    <source>
        <dbReference type="Pfam" id="PF01645"/>
    </source>
</evidence>
<dbReference type="InterPro" id="IPR024188">
    <property type="entry name" value="GltB"/>
</dbReference>